<dbReference type="SUPFAM" id="SSF47413">
    <property type="entry name" value="lambda repressor-like DNA-binding domains"/>
    <property type="match status" value="1"/>
</dbReference>
<proteinExistence type="predicted"/>
<comment type="caution">
    <text evidence="2">The sequence shown here is derived from an EMBL/GenBank/DDBJ whole genome shotgun (WGS) entry which is preliminary data.</text>
</comment>
<accession>A0A9X0SP61</accession>
<evidence type="ECO:0000259" key="1">
    <source>
        <dbReference type="PROSITE" id="PS50943"/>
    </source>
</evidence>
<dbReference type="PROSITE" id="PS50943">
    <property type="entry name" value="HTH_CROC1"/>
    <property type="match status" value="1"/>
</dbReference>
<dbReference type="InterPro" id="IPR010982">
    <property type="entry name" value="Lambda_DNA-bd_dom_sf"/>
</dbReference>
<protein>
    <recommendedName>
        <fullName evidence="1">HTH cro/C1-type domain-containing protein</fullName>
    </recommendedName>
</protein>
<gene>
    <name evidence="2" type="ORF">AT268_26820</name>
</gene>
<dbReference type="Gene3D" id="1.10.260.40">
    <property type="entry name" value="lambda repressor-like DNA-binding domains"/>
    <property type="match status" value="1"/>
</dbReference>
<evidence type="ECO:0000313" key="3">
    <source>
        <dbReference type="Proteomes" id="UP000075476"/>
    </source>
</evidence>
<dbReference type="SMART" id="SM00530">
    <property type="entry name" value="HTH_XRE"/>
    <property type="match status" value="1"/>
</dbReference>
<dbReference type="CDD" id="cd00093">
    <property type="entry name" value="HTH_XRE"/>
    <property type="match status" value="1"/>
</dbReference>
<dbReference type="InterPro" id="IPR001387">
    <property type="entry name" value="Cro/C1-type_HTH"/>
</dbReference>
<organism evidence="2 3">
    <name type="scientific">Bacillus cereus</name>
    <dbReference type="NCBI Taxonomy" id="1396"/>
    <lineage>
        <taxon>Bacteria</taxon>
        <taxon>Bacillati</taxon>
        <taxon>Bacillota</taxon>
        <taxon>Bacilli</taxon>
        <taxon>Bacillales</taxon>
        <taxon>Bacillaceae</taxon>
        <taxon>Bacillus</taxon>
        <taxon>Bacillus cereus group</taxon>
    </lineage>
</organism>
<dbReference type="EMBL" id="LOMO01000037">
    <property type="protein sequence ID" value="KXY45050.1"/>
    <property type="molecule type" value="Genomic_DNA"/>
</dbReference>
<dbReference type="AlphaFoldDB" id="A0A9X0SP61"/>
<reference evidence="2 3" key="1">
    <citation type="submission" date="2015-12" db="EMBL/GenBank/DDBJ databases">
        <title>Bacillus cereus Group isolate.</title>
        <authorList>
            <person name="Kovac J."/>
        </authorList>
    </citation>
    <scope>NUCLEOTIDE SEQUENCE [LARGE SCALE GENOMIC DNA]</scope>
    <source>
        <strain evidence="2 3">FSL K6-0073</strain>
    </source>
</reference>
<name>A0A9X0SP61_BACCE</name>
<evidence type="ECO:0000313" key="2">
    <source>
        <dbReference type="EMBL" id="KXY45050.1"/>
    </source>
</evidence>
<sequence>MKSYFLRLLVIKGGRTMTNEMFRAIRLYKNMSQNEFARFIGVSLATVGRIETGSLELTPKVKAKLADKFEFNEEFFVFFENYLKIS</sequence>
<feature type="domain" description="HTH cro/C1-type" evidence="1">
    <location>
        <begin position="22"/>
        <end position="76"/>
    </location>
</feature>
<dbReference type="Pfam" id="PF01381">
    <property type="entry name" value="HTH_3"/>
    <property type="match status" value="1"/>
</dbReference>
<dbReference type="Proteomes" id="UP000075476">
    <property type="component" value="Unassembled WGS sequence"/>
</dbReference>
<dbReference type="GO" id="GO:0003677">
    <property type="term" value="F:DNA binding"/>
    <property type="evidence" value="ECO:0007669"/>
    <property type="project" value="InterPro"/>
</dbReference>